<comment type="caution">
    <text evidence="3">The sequence shown here is derived from an EMBL/GenBank/DDBJ whole genome shotgun (WGS) entry which is preliminary data.</text>
</comment>
<feature type="domain" description="CAAX prenyl protease 2/Lysostaphin resistance protein A-like" evidence="2">
    <location>
        <begin position="146"/>
        <end position="245"/>
    </location>
</feature>
<proteinExistence type="predicted"/>
<reference evidence="3 4" key="1">
    <citation type="submission" date="2018-03" db="EMBL/GenBank/DDBJ databases">
        <title>Genomic Encyclopedia of Type Strains, Phase III (KMG-III): the genomes of soil and plant-associated and newly described type strains.</title>
        <authorList>
            <person name="Whitman W."/>
        </authorList>
    </citation>
    <scope>NUCLEOTIDE SEQUENCE [LARGE SCALE GENOMIC DNA]</scope>
    <source>
        <strain evidence="3 4">CGMCC 4.7104</strain>
    </source>
</reference>
<keyword evidence="4" id="KW-1185">Reference proteome</keyword>
<evidence type="ECO:0000313" key="4">
    <source>
        <dbReference type="Proteomes" id="UP000238312"/>
    </source>
</evidence>
<feature type="transmembrane region" description="Helical" evidence="1">
    <location>
        <begin position="232"/>
        <end position="250"/>
    </location>
</feature>
<evidence type="ECO:0000259" key="2">
    <source>
        <dbReference type="Pfam" id="PF02517"/>
    </source>
</evidence>
<feature type="transmembrane region" description="Helical" evidence="1">
    <location>
        <begin position="207"/>
        <end position="226"/>
    </location>
</feature>
<feature type="transmembrane region" description="Helical" evidence="1">
    <location>
        <begin position="262"/>
        <end position="281"/>
    </location>
</feature>
<feature type="transmembrane region" description="Helical" evidence="1">
    <location>
        <begin position="287"/>
        <end position="312"/>
    </location>
</feature>
<feature type="transmembrane region" description="Helical" evidence="1">
    <location>
        <begin position="178"/>
        <end position="195"/>
    </location>
</feature>
<keyword evidence="1" id="KW-0472">Membrane</keyword>
<organism evidence="3 4">
    <name type="scientific">Nonomuraea fuscirosea</name>
    <dbReference type="NCBI Taxonomy" id="1291556"/>
    <lineage>
        <taxon>Bacteria</taxon>
        <taxon>Bacillati</taxon>
        <taxon>Actinomycetota</taxon>
        <taxon>Actinomycetes</taxon>
        <taxon>Streptosporangiales</taxon>
        <taxon>Streptosporangiaceae</taxon>
        <taxon>Nonomuraea</taxon>
    </lineage>
</organism>
<accession>A0A2T0MQG7</accession>
<dbReference type="AlphaFoldDB" id="A0A2T0MQG7"/>
<dbReference type="Proteomes" id="UP000238312">
    <property type="component" value="Unassembled WGS sequence"/>
</dbReference>
<dbReference type="InterPro" id="IPR042150">
    <property type="entry name" value="MmRce1-like"/>
</dbReference>
<feature type="transmembrane region" description="Helical" evidence="1">
    <location>
        <begin position="62"/>
        <end position="83"/>
    </location>
</feature>
<dbReference type="GO" id="GO:0080120">
    <property type="term" value="P:CAAX-box protein maturation"/>
    <property type="evidence" value="ECO:0007669"/>
    <property type="project" value="UniProtKB-ARBA"/>
</dbReference>
<keyword evidence="1" id="KW-0812">Transmembrane</keyword>
<feature type="transmembrane region" description="Helical" evidence="1">
    <location>
        <begin position="374"/>
        <end position="395"/>
    </location>
</feature>
<dbReference type="OrthoDB" id="3693644at2"/>
<feature type="transmembrane region" description="Helical" evidence="1">
    <location>
        <begin position="111"/>
        <end position="132"/>
    </location>
</feature>
<feature type="transmembrane region" description="Helical" evidence="1">
    <location>
        <begin position="7"/>
        <end position="28"/>
    </location>
</feature>
<feature type="transmembrane region" description="Helical" evidence="1">
    <location>
        <begin position="139"/>
        <end position="158"/>
    </location>
</feature>
<protein>
    <submittedName>
        <fullName evidence="3">ABC-2 family transporter</fullName>
    </submittedName>
</protein>
<evidence type="ECO:0000313" key="3">
    <source>
        <dbReference type="EMBL" id="PRX60381.1"/>
    </source>
</evidence>
<dbReference type="Pfam" id="PF02517">
    <property type="entry name" value="Rce1-like"/>
    <property type="match status" value="1"/>
</dbReference>
<dbReference type="PANTHER" id="PTHR35797">
    <property type="entry name" value="PROTEASE-RELATED"/>
    <property type="match status" value="1"/>
</dbReference>
<feature type="transmembrane region" description="Helical" evidence="1">
    <location>
        <begin position="34"/>
        <end position="55"/>
    </location>
</feature>
<sequence>MKAKDVMSVPVVSVPSGVTAGGFLLPVGVKEPRVVRSVAFFALVFLLTVPFLVLGTVAGTQILPGLPLTALAAVCPVAAAVILEYRRGGGAGVGALLRRSFDFHRIEHRGWYVPILLLYPAVLVASFIRLRLIGIEVPVLRIALVPVLAMAAAFFMSALCEELGWSAYAVDALRERCGALRTALIVGVVWAVWHWPALLQAHRALSWIAWWSLATVAARVIMVLLYDNTGRSVFAVTLFHAISNLGWQLFPVHGSYFDQPSVAVIMAAVAVVIAVILGFGVRIEPAMIAGMLGAIVAGVACFTVLGALVVAFVRKQQTVGALTLGTFLPLAFVSDVFVMGGELPGVLSTIGDLFPLKHLSHTLLAVLDPVGRPWPWADLAVIAAWTLAAAAVLVLKGGRWTAVR</sequence>
<gene>
    <name evidence="3" type="ORF">B0I32_117148</name>
</gene>
<keyword evidence="1" id="KW-1133">Transmembrane helix</keyword>
<evidence type="ECO:0000256" key="1">
    <source>
        <dbReference type="SAM" id="Phobius"/>
    </source>
</evidence>
<dbReference type="PANTHER" id="PTHR35797:SF1">
    <property type="entry name" value="PROTEASE"/>
    <property type="match status" value="1"/>
</dbReference>
<dbReference type="InterPro" id="IPR003675">
    <property type="entry name" value="Rce1/LyrA-like_dom"/>
</dbReference>
<dbReference type="GO" id="GO:0004175">
    <property type="term" value="F:endopeptidase activity"/>
    <property type="evidence" value="ECO:0007669"/>
    <property type="project" value="UniProtKB-ARBA"/>
</dbReference>
<dbReference type="EMBL" id="PVNG01000017">
    <property type="protein sequence ID" value="PRX60381.1"/>
    <property type="molecule type" value="Genomic_DNA"/>
</dbReference>
<name>A0A2T0MQG7_9ACTN</name>